<dbReference type="Pfam" id="PF21982">
    <property type="entry name" value="RecX_HTH1"/>
    <property type="match status" value="1"/>
</dbReference>
<comment type="similarity">
    <text evidence="2 5">Belongs to the RecX family.</text>
</comment>
<evidence type="ECO:0000259" key="7">
    <source>
        <dbReference type="Pfam" id="PF21981"/>
    </source>
</evidence>
<evidence type="ECO:0000256" key="4">
    <source>
        <dbReference type="ARBA" id="ARBA00022490"/>
    </source>
</evidence>
<gene>
    <name evidence="5" type="primary">recX</name>
    <name evidence="9" type="ORF">CYL18_12285</name>
</gene>
<dbReference type="OrthoDB" id="5421057at2"/>
<dbReference type="InterPro" id="IPR053924">
    <property type="entry name" value="RecX_HTH_2nd"/>
</dbReference>
<feature type="domain" description="RecX second three-helical" evidence="6">
    <location>
        <begin position="113"/>
        <end position="154"/>
    </location>
</feature>
<dbReference type="RefSeq" id="WP_104849817.1">
    <property type="nucleotide sequence ID" value="NZ_PKOZ01000007.1"/>
</dbReference>
<feature type="domain" description="RecX third three-helical" evidence="7">
    <location>
        <begin position="215"/>
        <end position="262"/>
    </location>
</feature>
<dbReference type="Pfam" id="PF02631">
    <property type="entry name" value="RecX_HTH2"/>
    <property type="match status" value="1"/>
</dbReference>
<keyword evidence="4 5" id="KW-0963">Cytoplasm</keyword>
<evidence type="ECO:0000256" key="1">
    <source>
        <dbReference type="ARBA" id="ARBA00004496"/>
    </source>
</evidence>
<dbReference type="Proteomes" id="UP000239663">
    <property type="component" value="Unassembled WGS sequence"/>
</dbReference>
<comment type="function">
    <text evidence="5">Modulates RecA activity.</text>
</comment>
<dbReference type="NCBIfam" id="NF010733">
    <property type="entry name" value="PRK14135.1"/>
    <property type="match status" value="1"/>
</dbReference>
<dbReference type="InterPro" id="IPR053926">
    <property type="entry name" value="RecX_HTH_1st"/>
</dbReference>
<organism evidence="9 10">
    <name type="scientific">Pradoshia eiseniae</name>
    <dbReference type="NCBI Taxonomy" id="2064768"/>
    <lineage>
        <taxon>Bacteria</taxon>
        <taxon>Bacillati</taxon>
        <taxon>Bacillota</taxon>
        <taxon>Bacilli</taxon>
        <taxon>Bacillales</taxon>
        <taxon>Bacillaceae</taxon>
        <taxon>Pradoshia</taxon>
    </lineage>
</organism>
<dbReference type="GO" id="GO:0005737">
    <property type="term" value="C:cytoplasm"/>
    <property type="evidence" value="ECO:0007669"/>
    <property type="project" value="UniProtKB-SubCell"/>
</dbReference>
<feature type="domain" description="RecX first three-helical" evidence="8">
    <location>
        <begin position="67"/>
        <end position="106"/>
    </location>
</feature>
<dbReference type="Pfam" id="PF21981">
    <property type="entry name" value="RecX_HTH3"/>
    <property type="match status" value="2"/>
</dbReference>
<dbReference type="PANTHER" id="PTHR33602">
    <property type="entry name" value="REGULATORY PROTEIN RECX FAMILY PROTEIN"/>
    <property type="match status" value="1"/>
</dbReference>
<sequence>MPIILKIEQQKRNKNRFNIYLFDEGKAEKYGFSVDEDLLVRMRLSKGMEVDELAIMEIQYRDHVQKAFQSAVHYLSYRMRSESEIVAYLAEKEWEEAVIDEAMHKLREYKYVNDEEYAKAYVRTQMNVSKKGPSLIKRELSEKGISVQIQEEALEQYTAELQWENAQALAQKSLNKSKGSYKEAKQKAVLFLTRKGFDMGLAASVADELAAEDEDSEWDSLVLAGQKFHRKYARLDDREYGQKMKTALFRKGFQMDLINKFVELGKERIDNQEYEL</sequence>
<evidence type="ECO:0000313" key="9">
    <source>
        <dbReference type="EMBL" id="PQD94743.1"/>
    </source>
</evidence>
<evidence type="ECO:0000256" key="5">
    <source>
        <dbReference type="HAMAP-Rule" id="MF_01114"/>
    </source>
</evidence>
<protein>
    <recommendedName>
        <fullName evidence="3 5">Regulatory protein RecX</fullName>
    </recommendedName>
</protein>
<dbReference type="GO" id="GO:0006282">
    <property type="term" value="P:regulation of DNA repair"/>
    <property type="evidence" value="ECO:0007669"/>
    <property type="project" value="UniProtKB-UniRule"/>
</dbReference>
<feature type="domain" description="RecX third three-helical" evidence="7">
    <location>
        <begin position="161"/>
        <end position="202"/>
    </location>
</feature>
<dbReference type="InterPro" id="IPR053925">
    <property type="entry name" value="RecX_HTH_3rd"/>
</dbReference>
<comment type="caution">
    <text evidence="9">The sequence shown here is derived from an EMBL/GenBank/DDBJ whole genome shotgun (WGS) entry which is preliminary data.</text>
</comment>
<proteinExistence type="inferred from homology"/>
<dbReference type="EMBL" id="PKOZ01000007">
    <property type="protein sequence ID" value="PQD94743.1"/>
    <property type="molecule type" value="Genomic_DNA"/>
</dbReference>
<keyword evidence="10" id="KW-1185">Reference proteome</keyword>
<dbReference type="PANTHER" id="PTHR33602:SF1">
    <property type="entry name" value="REGULATORY PROTEIN RECX FAMILY PROTEIN"/>
    <property type="match status" value="1"/>
</dbReference>
<name>A0A2S7MYB3_9BACI</name>
<accession>A0A2S7MYB3</accession>
<dbReference type="InterPro" id="IPR036388">
    <property type="entry name" value="WH-like_DNA-bd_sf"/>
</dbReference>
<dbReference type="InterPro" id="IPR003783">
    <property type="entry name" value="Regulatory_RecX"/>
</dbReference>
<dbReference type="Gene3D" id="1.10.10.10">
    <property type="entry name" value="Winged helix-like DNA-binding domain superfamily/Winged helix DNA-binding domain"/>
    <property type="match status" value="4"/>
</dbReference>
<evidence type="ECO:0000256" key="2">
    <source>
        <dbReference type="ARBA" id="ARBA00009695"/>
    </source>
</evidence>
<evidence type="ECO:0000313" key="10">
    <source>
        <dbReference type="Proteomes" id="UP000239663"/>
    </source>
</evidence>
<reference evidence="9 10" key="1">
    <citation type="submission" date="2017-12" db="EMBL/GenBank/DDBJ databases">
        <title>Taxonomic description and draft genome of Pradoshia cofamensis Gen. nov., sp. nov., a thermotolerant bacillale isolated from anterior gut of earthworm Eisenia fetida.</title>
        <authorList>
            <person name="Saha T."/>
            <person name="Chakraborty R."/>
        </authorList>
    </citation>
    <scope>NUCLEOTIDE SEQUENCE [LARGE SCALE GENOMIC DNA]</scope>
    <source>
        <strain evidence="9 10">EAG3</strain>
    </source>
</reference>
<dbReference type="AlphaFoldDB" id="A0A2S7MYB3"/>
<evidence type="ECO:0000259" key="6">
    <source>
        <dbReference type="Pfam" id="PF02631"/>
    </source>
</evidence>
<evidence type="ECO:0000259" key="8">
    <source>
        <dbReference type="Pfam" id="PF21982"/>
    </source>
</evidence>
<evidence type="ECO:0000256" key="3">
    <source>
        <dbReference type="ARBA" id="ARBA00018111"/>
    </source>
</evidence>
<dbReference type="HAMAP" id="MF_01114">
    <property type="entry name" value="RecX"/>
    <property type="match status" value="1"/>
</dbReference>
<comment type="subcellular location">
    <subcellularLocation>
        <location evidence="1 5">Cytoplasm</location>
    </subcellularLocation>
</comment>